<accession>A0A382C673</accession>
<keyword evidence="1" id="KW-0812">Transmembrane</keyword>
<dbReference type="EMBL" id="UINC01032747">
    <property type="protein sequence ID" value="SVB20917.1"/>
    <property type="molecule type" value="Genomic_DNA"/>
</dbReference>
<evidence type="ECO:0000313" key="2">
    <source>
        <dbReference type="EMBL" id="SVB20917.1"/>
    </source>
</evidence>
<dbReference type="AlphaFoldDB" id="A0A382C673"/>
<keyword evidence="1" id="KW-1133">Transmembrane helix</keyword>
<reference evidence="2" key="1">
    <citation type="submission" date="2018-05" db="EMBL/GenBank/DDBJ databases">
        <authorList>
            <person name="Lanie J.A."/>
            <person name="Ng W.-L."/>
            <person name="Kazmierczak K.M."/>
            <person name="Andrzejewski T.M."/>
            <person name="Davidsen T.M."/>
            <person name="Wayne K.J."/>
            <person name="Tettelin H."/>
            <person name="Glass J.I."/>
            <person name="Rusch D."/>
            <person name="Podicherti R."/>
            <person name="Tsui H.-C.T."/>
            <person name="Winkler M.E."/>
        </authorList>
    </citation>
    <scope>NUCLEOTIDE SEQUENCE</scope>
</reference>
<proteinExistence type="predicted"/>
<feature type="transmembrane region" description="Helical" evidence="1">
    <location>
        <begin position="7"/>
        <end position="25"/>
    </location>
</feature>
<gene>
    <name evidence="2" type="ORF">METZ01_LOCUS173771</name>
</gene>
<protein>
    <submittedName>
        <fullName evidence="2">Uncharacterized protein</fullName>
    </submittedName>
</protein>
<sequence length="27" mass="3175">MGIDWRITILLIALLWMGYAIVQWIQG</sequence>
<evidence type="ECO:0000256" key="1">
    <source>
        <dbReference type="SAM" id="Phobius"/>
    </source>
</evidence>
<keyword evidence="1" id="KW-0472">Membrane</keyword>
<organism evidence="2">
    <name type="scientific">marine metagenome</name>
    <dbReference type="NCBI Taxonomy" id="408172"/>
    <lineage>
        <taxon>unclassified sequences</taxon>
        <taxon>metagenomes</taxon>
        <taxon>ecological metagenomes</taxon>
    </lineage>
</organism>
<name>A0A382C673_9ZZZZ</name>